<name>A0A239VQ28_9MICO</name>
<dbReference type="Pfam" id="PF23359">
    <property type="entry name" value="Lsr2_DNA-bd"/>
    <property type="match status" value="1"/>
</dbReference>
<dbReference type="RefSeq" id="WP_028326400.1">
    <property type="nucleotide sequence ID" value="NZ_JAAFNI010000001.1"/>
</dbReference>
<proteinExistence type="predicted"/>
<sequence length="120" mass="13267">MAKKVEVTLIDDMDGGKADEVVKFELDGVQYEIDLSAENAGILRSELADWVAKAHRVSGRRSTKSKAKAGDTARSPELLQNIRQWARAQGHEVKDRGRIPASLEQAYREAHNLNDGPNKA</sequence>
<accession>A0A239VQ28</accession>
<dbReference type="OrthoDB" id="4113332at2"/>
<dbReference type="InterPro" id="IPR055370">
    <property type="entry name" value="Lsr2_DNA-bd"/>
</dbReference>
<feature type="domain" description="Lsr2 dimerization" evidence="2">
    <location>
        <begin position="1"/>
        <end position="57"/>
    </location>
</feature>
<organism evidence="4 5">
    <name type="scientific">Dermatophilus congolensis</name>
    <dbReference type="NCBI Taxonomy" id="1863"/>
    <lineage>
        <taxon>Bacteria</taxon>
        <taxon>Bacillati</taxon>
        <taxon>Actinomycetota</taxon>
        <taxon>Actinomycetes</taxon>
        <taxon>Micrococcales</taxon>
        <taxon>Dermatophilaceae</taxon>
        <taxon>Dermatophilus</taxon>
    </lineage>
</organism>
<evidence type="ECO:0000313" key="4">
    <source>
        <dbReference type="EMBL" id="SNV23724.1"/>
    </source>
</evidence>
<protein>
    <submittedName>
        <fullName evidence="4">Lsr2</fullName>
    </submittedName>
</protein>
<keyword evidence="1" id="KW-0238">DNA-binding</keyword>
<dbReference type="GO" id="GO:0003677">
    <property type="term" value="F:DNA binding"/>
    <property type="evidence" value="ECO:0007669"/>
    <property type="project" value="UniProtKB-KW"/>
</dbReference>
<dbReference type="GeneID" id="63460067"/>
<dbReference type="STRING" id="1121387.GCA_000429885_00249"/>
<dbReference type="KEGG" id="dco:SAMEA4475696_1879"/>
<dbReference type="Pfam" id="PF11774">
    <property type="entry name" value="Lsr2"/>
    <property type="match status" value="1"/>
</dbReference>
<dbReference type="Gene3D" id="3.30.60.230">
    <property type="entry name" value="Lsr2, dimerization domain"/>
    <property type="match status" value="1"/>
</dbReference>
<dbReference type="InterPro" id="IPR024412">
    <property type="entry name" value="Lsr2_dim_dom"/>
</dbReference>
<gene>
    <name evidence="4" type="primary">lsr2_2</name>
    <name evidence="4" type="ORF">SAMEA4475696_01879</name>
</gene>
<dbReference type="Proteomes" id="UP000242637">
    <property type="component" value="Chromosome 1"/>
</dbReference>
<evidence type="ECO:0000256" key="1">
    <source>
        <dbReference type="ARBA" id="ARBA00023125"/>
    </source>
</evidence>
<dbReference type="Gene3D" id="4.10.320.10">
    <property type="entry name" value="E3-binding domain"/>
    <property type="match status" value="1"/>
</dbReference>
<evidence type="ECO:0000313" key="5">
    <source>
        <dbReference type="Proteomes" id="UP000242637"/>
    </source>
</evidence>
<evidence type="ECO:0000259" key="3">
    <source>
        <dbReference type="Pfam" id="PF23359"/>
    </source>
</evidence>
<dbReference type="AlphaFoldDB" id="A0A239VQ28"/>
<reference evidence="4 5" key="1">
    <citation type="submission" date="2017-06" db="EMBL/GenBank/DDBJ databases">
        <authorList>
            <consortium name="Pathogen Informatics"/>
        </authorList>
    </citation>
    <scope>NUCLEOTIDE SEQUENCE [LARGE SCALE GENOMIC DNA]</scope>
    <source>
        <strain evidence="4 5">NCTC13039</strain>
    </source>
</reference>
<dbReference type="InterPro" id="IPR036625">
    <property type="entry name" value="E3-bd_dom_sf"/>
</dbReference>
<dbReference type="EMBL" id="LT906453">
    <property type="protein sequence ID" value="SNV23724.1"/>
    <property type="molecule type" value="Genomic_DNA"/>
</dbReference>
<dbReference type="GO" id="GO:0016746">
    <property type="term" value="F:acyltransferase activity"/>
    <property type="evidence" value="ECO:0007669"/>
    <property type="project" value="InterPro"/>
</dbReference>
<dbReference type="InterPro" id="IPR042261">
    <property type="entry name" value="Lsr2-like_dimerization"/>
</dbReference>
<keyword evidence="5" id="KW-1185">Reference proteome</keyword>
<feature type="domain" description="Lsr2 DNA-binding" evidence="3">
    <location>
        <begin position="76"/>
        <end position="110"/>
    </location>
</feature>
<evidence type="ECO:0000259" key="2">
    <source>
        <dbReference type="Pfam" id="PF11774"/>
    </source>
</evidence>